<comment type="caution">
    <text evidence="2">The sequence shown here is derived from an EMBL/GenBank/DDBJ whole genome shotgun (WGS) entry which is preliminary data.</text>
</comment>
<evidence type="ECO:0000313" key="2">
    <source>
        <dbReference type="EMBL" id="MCL7042665.1"/>
    </source>
</evidence>
<evidence type="ECO:0000256" key="1">
    <source>
        <dbReference type="SAM" id="SignalP"/>
    </source>
</evidence>
<feature type="chain" id="PRO_5041454037" evidence="1">
    <location>
        <begin position="28"/>
        <end position="95"/>
    </location>
</feature>
<dbReference type="AlphaFoldDB" id="A0AA41VJW9"/>
<accession>A0AA41VJW9</accession>
<name>A0AA41VJW9_PAPNU</name>
<dbReference type="Proteomes" id="UP001177140">
    <property type="component" value="Unassembled WGS sequence"/>
</dbReference>
<keyword evidence="3" id="KW-1185">Reference proteome</keyword>
<evidence type="ECO:0000313" key="3">
    <source>
        <dbReference type="Proteomes" id="UP001177140"/>
    </source>
</evidence>
<gene>
    <name evidence="2" type="ORF">MKW94_022937</name>
</gene>
<dbReference type="EMBL" id="JAJJMA010237852">
    <property type="protein sequence ID" value="MCL7042665.1"/>
    <property type="molecule type" value="Genomic_DNA"/>
</dbReference>
<reference evidence="2" key="1">
    <citation type="submission" date="2022-03" db="EMBL/GenBank/DDBJ databases">
        <title>A functionally conserved STORR gene fusion in Papaver species that diverged 16.8 million years ago.</title>
        <authorList>
            <person name="Catania T."/>
        </authorList>
    </citation>
    <scope>NUCLEOTIDE SEQUENCE</scope>
    <source>
        <strain evidence="2">S-191538</strain>
    </source>
</reference>
<sequence>MAAAKTSLVFFVFALIAISANLQMASAVGLQCGTDISLNLDILSANGCTANAQCVDICNKECLAKLNVNASISVCVANGLLGLLARTCSCCCASV</sequence>
<organism evidence="2 3">
    <name type="scientific">Papaver nudicaule</name>
    <name type="common">Iceland poppy</name>
    <dbReference type="NCBI Taxonomy" id="74823"/>
    <lineage>
        <taxon>Eukaryota</taxon>
        <taxon>Viridiplantae</taxon>
        <taxon>Streptophyta</taxon>
        <taxon>Embryophyta</taxon>
        <taxon>Tracheophyta</taxon>
        <taxon>Spermatophyta</taxon>
        <taxon>Magnoliopsida</taxon>
        <taxon>Ranunculales</taxon>
        <taxon>Papaveraceae</taxon>
        <taxon>Papaveroideae</taxon>
        <taxon>Papaver</taxon>
    </lineage>
</organism>
<proteinExistence type="predicted"/>
<feature type="signal peptide" evidence="1">
    <location>
        <begin position="1"/>
        <end position="27"/>
    </location>
</feature>
<keyword evidence="1" id="KW-0732">Signal</keyword>
<protein>
    <submittedName>
        <fullName evidence="2">Uncharacterized protein</fullName>
    </submittedName>
</protein>